<evidence type="ECO:0000256" key="4">
    <source>
        <dbReference type="ARBA" id="ARBA00022475"/>
    </source>
</evidence>
<dbReference type="EMBL" id="VFPM01000001">
    <property type="protein sequence ID" value="TQM64083.1"/>
    <property type="molecule type" value="Genomic_DNA"/>
</dbReference>
<dbReference type="PANTHER" id="PTHR43373">
    <property type="entry name" value="NA(+)/H(+) ANTIPORTER SUBUNIT"/>
    <property type="match status" value="1"/>
</dbReference>
<dbReference type="InterPro" id="IPR050616">
    <property type="entry name" value="CPA3_Na-H_Antiporter_A"/>
</dbReference>
<feature type="transmembrane region" description="Helical" evidence="11">
    <location>
        <begin position="495"/>
        <end position="519"/>
    </location>
</feature>
<evidence type="ECO:0000256" key="7">
    <source>
        <dbReference type="ARBA" id="ARBA00023065"/>
    </source>
</evidence>
<feature type="transmembrane region" description="Helical" evidence="11">
    <location>
        <begin position="407"/>
        <end position="432"/>
    </location>
</feature>
<feature type="transmembrane region" description="Helical" evidence="11">
    <location>
        <begin position="75"/>
        <end position="98"/>
    </location>
</feature>
<keyword evidence="2" id="KW-0813">Transport</keyword>
<keyword evidence="4" id="KW-1003">Cell membrane</keyword>
<name>A0A543I0F7_9MICO</name>
<organism evidence="17 18">
    <name type="scientific">Humibacillus xanthopallidus</name>
    <dbReference type="NCBI Taxonomy" id="412689"/>
    <lineage>
        <taxon>Bacteria</taxon>
        <taxon>Bacillati</taxon>
        <taxon>Actinomycetota</taxon>
        <taxon>Actinomycetes</taxon>
        <taxon>Micrococcales</taxon>
        <taxon>Intrasporangiaceae</taxon>
        <taxon>Humibacillus</taxon>
    </lineage>
</organism>
<evidence type="ECO:0000256" key="3">
    <source>
        <dbReference type="ARBA" id="ARBA00022449"/>
    </source>
</evidence>
<keyword evidence="5 9" id="KW-0812">Transmembrane</keyword>
<evidence type="ECO:0000259" key="12">
    <source>
        <dbReference type="Pfam" id="PF00361"/>
    </source>
</evidence>
<evidence type="ECO:0000313" key="17">
    <source>
        <dbReference type="EMBL" id="TQM64083.1"/>
    </source>
</evidence>
<feature type="transmembrane region" description="Helical" evidence="11">
    <location>
        <begin position="860"/>
        <end position="883"/>
    </location>
</feature>
<feature type="transmembrane region" description="Helical" evidence="11">
    <location>
        <begin position="105"/>
        <end position="123"/>
    </location>
</feature>
<dbReference type="Pfam" id="PF04039">
    <property type="entry name" value="MnhB"/>
    <property type="match status" value="1"/>
</dbReference>
<feature type="domain" description="MrpA C-terminal/MbhE" evidence="16">
    <location>
        <begin position="685"/>
        <end position="764"/>
    </location>
</feature>
<feature type="transmembrane region" description="Helical" evidence="11">
    <location>
        <begin position="129"/>
        <end position="146"/>
    </location>
</feature>
<evidence type="ECO:0000259" key="15">
    <source>
        <dbReference type="Pfam" id="PF13244"/>
    </source>
</evidence>
<dbReference type="Gene3D" id="1.20.120.1200">
    <property type="entry name" value="NADH-ubiquinone/plastoquinone oxidoreductase chain 6, subunit NuoJ"/>
    <property type="match status" value="1"/>
</dbReference>
<dbReference type="InterPro" id="IPR007182">
    <property type="entry name" value="MnhB"/>
</dbReference>
<dbReference type="OrthoDB" id="9811798at2"/>
<evidence type="ECO:0000256" key="9">
    <source>
        <dbReference type="RuleBase" id="RU000320"/>
    </source>
</evidence>
<evidence type="ECO:0000259" key="16">
    <source>
        <dbReference type="Pfam" id="PF20501"/>
    </source>
</evidence>
<gene>
    <name evidence="17" type="ORF">FBY41_0443</name>
</gene>
<keyword evidence="3" id="KW-0050">Antiport</keyword>
<dbReference type="Pfam" id="PF00662">
    <property type="entry name" value="Proton_antipo_N"/>
    <property type="match status" value="1"/>
</dbReference>
<feature type="transmembrane region" description="Helical" evidence="11">
    <location>
        <begin position="742"/>
        <end position="761"/>
    </location>
</feature>
<feature type="domain" description="NADH:quinone oxidoreductase/Mrp antiporter transmembrane" evidence="12">
    <location>
        <begin position="126"/>
        <end position="397"/>
    </location>
</feature>
<comment type="caution">
    <text evidence="17">The sequence shown here is derived from an EMBL/GenBank/DDBJ whole genome shotgun (WGS) entry which is preliminary data.</text>
</comment>
<dbReference type="GO" id="GO:0006811">
    <property type="term" value="P:monoatomic ion transport"/>
    <property type="evidence" value="ECO:0007669"/>
    <property type="project" value="UniProtKB-KW"/>
</dbReference>
<evidence type="ECO:0000259" key="14">
    <source>
        <dbReference type="Pfam" id="PF04039"/>
    </source>
</evidence>
<feature type="transmembrane region" description="Helical" evidence="11">
    <location>
        <begin position="200"/>
        <end position="226"/>
    </location>
</feature>
<keyword evidence="7" id="KW-0406">Ion transport</keyword>
<accession>A0A543I0F7</accession>
<feature type="transmembrane region" description="Helical" evidence="11">
    <location>
        <begin position="158"/>
        <end position="180"/>
    </location>
</feature>
<dbReference type="PRINTS" id="PR01434">
    <property type="entry name" value="NADHDHGNASE5"/>
</dbReference>
<dbReference type="Pfam" id="PF00361">
    <property type="entry name" value="Proton_antipo_M"/>
    <property type="match status" value="1"/>
</dbReference>
<dbReference type="RefSeq" id="WP_141841786.1">
    <property type="nucleotide sequence ID" value="NZ_VFPM01000001.1"/>
</dbReference>
<comment type="subcellular location">
    <subcellularLocation>
        <location evidence="1">Cell membrane</location>
        <topology evidence="1">Multi-pass membrane protein</topology>
    </subcellularLocation>
    <subcellularLocation>
        <location evidence="9">Membrane</location>
        <topology evidence="9">Multi-pass membrane protein</topology>
    </subcellularLocation>
</comment>
<feature type="transmembrane region" description="Helical" evidence="11">
    <location>
        <begin position="362"/>
        <end position="385"/>
    </location>
</feature>
<dbReference type="GO" id="GO:0005886">
    <property type="term" value="C:plasma membrane"/>
    <property type="evidence" value="ECO:0007669"/>
    <property type="project" value="UniProtKB-SubCell"/>
</dbReference>
<dbReference type="InterPro" id="IPR001750">
    <property type="entry name" value="ND/Mrp_TM"/>
</dbReference>
<dbReference type="InterPro" id="IPR046806">
    <property type="entry name" value="MrpA_C/MbhE"/>
</dbReference>
<feature type="transmembrane region" description="Helical" evidence="11">
    <location>
        <begin position="800"/>
        <end position="822"/>
    </location>
</feature>
<feature type="transmembrane region" description="Helical" evidence="11">
    <location>
        <begin position="453"/>
        <end position="473"/>
    </location>
</feature>
<feature type="domain" description="NADH-Ubiquinone oxidoreductase (complex I) chain 5 N-terminal" evidence="13">
    <location>
        <begin position="62"/>
        <end position="108"/>
    </location>
</feature>
<dbReference type="PANTHER" id="PTHR43373:SF1">
    <property type="entry name" value="NA(+)_H(+) ANTIPORTER SUBUNIT A"/>
    <property type="match status" value="1"/>
</dbReference>
<protein>
    <submittedName>
        <fullName evidence="17">Multisubunit sodium/proton antiporter MrpA subunit /multisubunit sodium/proton antiporter MrpB subunit</fullName>
    </submittedName>
</protein>
<dbReference type="InterPro" id="IPR042106">
    <property type="entry name" value="Nuo/plastoQ_OxRdtase_6_NuoJ"/>
</dbReference>
<dbReference type="GO" id="GO:0015297">
    <property type="term" value="F:antiporter activity"/>
    <property type="evidence" value="ECO:0007669"/>
    <property type="project" value="UniProtKB-KW"/>
</dbReference>
<dbReference type="Pfam" id="PF13244">
    <property type="entry name" value="MbhD"/>
    <property type="match status" value="1"/>
</dbReference>
<feature type="transmembrane region" description="Helical" evidence="11">
    <location>
        <begin position="828"/>
        <end position="848"/>
    </location>
</feature>
<evidence type="ECO:0000256" key="2">
    <source>
        <dbReference type="ARBA" id="ARBA00022448"/>
    </source>
</evidence>
<feature type="transmembrane region" description="Helical" evidence="11">
    <location>
        <begin position="685"/>
        <end position="705"/>
    </location>
</feature>
<evidence type="ECO:0000256" key="10">
    <source>
        <dbReference type="SAM" id="MobiDB-lite"/>
    </source>
</evidence>
<feature type="transmembrane region" description="Helical" evidence="11">
    <location>
        <begin position="903"/>
        <end position="927"/>
    </location>
</feature>
<evidence type="ECO:0000256" key="11">
    <source>
        <dbReference type="SAM" id="Phobius"/>
    </source>
</evidence>
<feature type="transmembrane region" description="Helical" evidence="11">
    <location>
        <begin position="566"/>
        <end position="586"/>
    </location>
</feature>
<feature type="domain" description="Na+/H+ antiporter MnhB subunit-related protein" evidence="14">
    <location>
        <begin position="801"/>
        <end position="924"/>
    </location>
</feature>
<evidence type="ECO:0000256" key="8">
    <source>
        <dbReference type="ARBA" id="ARBA00023136"/>
    </source>
</evidence>
<feature type="domain" description="MrpA C-terminal/MbhD" evidence="15">
    <location>
        <begin position="605"/>
        <end position="669"/>
    </location>
</feature>
<feature type="transmembrane region" description="Helical" evidence="11">
    <location>
        <begin position="623"/>
        <end position="640"/>
    </location>
</feature>
<dbReference type="NCBIfam" id="NF009284">
    <property type="entry name" value="PRK12644.1"/>
    <property type="match status" value="1"/>
</dbReference>
<keyword evidence="8 11" id="KW-0472">Membrane</keyword>
<dbReference type="Pfam" id="PF20501">
    <property type="entry name" value="MbhE"/>
    <property type="match status" value="1"/>
</dbReference>
<feature type="region of interest" description="Disordered" evidence="10">
    <location>
        <begin position="939"/>
        <end position="964"/>
    </location>
</feature>
<evidence type="ECO:0000259" key="13">
    <source>
        <dbReference type="Pfam" id="PF00662"/>
    </source>
</evidence>
<evidence type="ECO:0000313" key="18">
    <source>
        <dbReference type="Proteomes" id="UP000316747"/>
    </source>
</evidence>
<evidence type="ECO:0000256" key="5">
    <source>
        <dbReference type="ARBA" id="ARBA00022692"/>
    </source>
</evidence>
<sequence length="964" mass="101975">MAQLLLLHLLAAALAPWLAKSLRTKAFPLLALVPATAFVWLLVVATEVRDGNLPTQQIPWVPGLELDLDFRLTTLSWVVALLVTGVGALVLLYCTWYFHDDDPTLWRFTSVFTAFAGAMLGLVLTDNFLMLYVFWELTTVLSYLLIGHNPGSSTNRRAAMQALLVTTFGGLAMLVGIIAIGVHHTYSISGLLADPPPLDAVTVAAVVLLLVGALSKSALVPFHFWLPGAMAAPTPVSAYLHAAAMVKAGIYLVALLAPIFSGAPAWHALTLGLGLLTMVVGGWRALRQHDIKLLLAYGTVSQLGFIVAIAGLGTKTAALAALALVLAHGLFKSTLFLVVGVVDHATGTRDLRRLSGLGRRMLPVSVPAAFAGLSMAGVIPMAGFVSKESALESLWEEAQEAAPFPSVYGYVALAAVVVGSALTVAYTCRFLWGAFATKPGVPPTPITVPHPGFVLSSLLLGVGCLALGLLAPLESPWLMPYAVTLPTGSTPEPLALWHGVTVPLLLSVVSLGVGVALFVQREAFARAQSRVPALVDGERGFARTLRAVDRGAVETTAVTQRGSLPIYLASILLVFVALPGMAAVTQGRLPEVRLWDNPAQAVVGALMIAAAVLVLVTRRRLTAVMLVGATGYGVAMLFVLHGAPDLAITQMLVETVSLVVFVLALRRMPTKFTRHPHSPSRTWRLGLGAAVGAAVGVIALVASGGRTTTPVSVDFPTEAYTFGHGKNIVNVTLVDIRAWDTLGEVSVLVAAATGIASLIFVRTRNTRLSRATAKALPSSNAARGTWLLGGRTMRKEKRSVIFEVVTRLVFHIMLATSLYLLFAGHNQPGGGFAGGLVAGLALVVRYLAGGRYELDEAAPFDAGLLVGLGLLVAVGSALAPLAFGGTILETTAVDVTLWPWGEVHLVTSIFFDIGVYLIVVGMMLDIVRSLGTGIDRQIAEEQQSEQESEREDEPDELQREVARP</sequence>
<feature type="transmembrane region" description="Helical" evidence="11">
    <location>
        <begin position="238"/>
        <end position="260"/>
    </location>
</feature>
<keyword evidence="6 11" id="KW-1133">Transmembrane helix</keyword>
<keyword evidence="18" id="KW-1185">Reference proteome</keyword>
<feature type="transmembrane region" description="Helical" evidence="11">
    <location>
        <begin position="318"/>
        <end position="342"/>
    </location>
</feature>
<dbReference type="Proteomes" id="UP000316747">
    <property type="component" value="Unassembled WGS sequence"/>
</dbReference>
<reference evidence="17 18" key="1">
    <citation type="submission" date="2019-06" db="EMBL/GenBank/DDBJ databases">
        <title>Genome sequencing of plant associated microbes to promote plant fitness in Sorghum bicolor and Oryza sativa.</title>
        <authorList>
            <person name="Coleman-Derr D."/>
        </authorList>
    </citation>
    <scope>NUCLEOTIDE SEQUENCE [LARGE SCALE GENOMIC DNA]</scope>
    <source>
        <strain evidence="17 18">KV-663</strain>
    </source>
</reference>
<dbReference type="InterPro" id="IPR025383">
    <property type="entry name" value="MrpA_C/MbhD"/>
</dbReference>
<dbReference type="InterPro" id="IPR001516">
    <property type="entry name" value="Proton_antipo_N"/>
</dbReference>
<feature type="transmembrane region" description="Helical" evidence="11">
    <location>
        <begin position="598"/>
        <end position="616"/>
    </location>
</feature>
<feature type="transmembrane region" description="Helical" evidence="11">
    <location>
        <begin position="646"/>
        <end position="665"/>
    </location>
</feature>
<evidence type="ECO:0000256" key="6">
    <source>
        <dbReference type="ARBA" id="ARBA00022989"/>
    </source>
</evidence>
<feature type="compositionally biased region" description="Acidic residues" evidence="10">
    <location>
        <begin position="942"/>
        <end position="955"/>
    </location>
</feature>
<evidence type="ECO:0000256" key="1">
    <source>
        <dbReference type="ARBA" id="ARBA00004651"/>
    </source>
</evidence>
<dbReference type="AlphaFoldDB" id="A0A543I0F7"/>
<feature type="transmembrane region" description="Helical" evidence="11">
    <location>
        <begin position="266"/>
        <end position="286"/>
    </location>
</feature>
<feature type="transmembrane region" description="Helical" evidence="11">
    <location>
        <begin position="293"/>
        <end position="312"/>
    </location>
</feature>
<proteinExistence type="predicted"/>